<protein>
    <recommendedName>
        <fullName evidence="4">Peptidyl-tRNA hydrolase</fullName>
    </recommendedName>
</protein>
<feature type="chain" id="PRO_5026209519" description="Peptidyl-tRNA hydrolase" evidence="1">
    <location>
        <begin position="18"/>
        <end position="260"/>
    </location>
</feature>
<accession>A0A6G1KHG0</accession>
<dbReference type="Proteomes" id="UP000799428">
    <property type="component" value="Unassembled WGS sequence"/>
</dbReference>
<proteinExistence type="predicted"/>
<reference evidence="2" key="1">
    <citation type="journal article" date="2020" name="Stud. Mycol.">
        <title>101 Dothideomycetes genomes: a test case for predicting lifestyles and emergence of pathogens.</title>
        <authorList>
            <person name="Haridas S."/>
            <person name="Albert R."/>
            <person name="Binder M."/>
            <person name="Bloem J."/>
            <person name="Labutti K."/>
            <person name="Salamov A."/>
            <person name="Andreopoulos B."/>
            <person name="Baker S."/>
            <person name="Barry K."/>
            <person name="Bills G."/>
            <person name="Bluhm B."/>
            <person name="Cannon C."/>
            <person name="Castanera R."/>
            <person name="Culley D."/>
            <person name="Daum C."/>
            <person name="Ezra D."/>
            <person name="Gonzalez J."/>
            <person name="Henrissat B."/>
            <person name="Kuo A."/>
            <person name="Liang C."/>
            <person name="Lipzen A."/>
            <person name="Lutzoni F."/>
            <person name="Magnuson J."/>
            <person name="Mondo S."/>
            <person name="Nolan M."/>
            <person name="Ohm R."/>
            <person name="Pangilinan J."/>
            <person name="Park H.-J."/>
            <person name="Ramirez L."/>
            <person name="Alfaro M."/>
            <person name="Sun H."/>
            <person name="Tritt A."/>
            <person name="Yoshinaga Y."/>
            <person name="Zwiers L.-H."/>
            <person name="Turgeon B."/>
            <person name="Goodwin S."/>
            <person name="Spatafora J."/>
            <person name="Crous P."/>
            <person name="Grigoriev I."/>
        </authorList>
    </citation>
    <scope>NUCLEOTIDE SEQUENCE</scope>
    <source>
        <strain evidence="2">CBS 279.74</strain>
    </source>
</reference>
<dbReference type="AlphaFoldDB" id="A0A6G1KHG0"/>
<name>A0A6G1KHG0_9PLEO</name>
<evidence type="ECO:0000313" key="3">
    <source>
        <dbReference type="Proteomes" id="UP000799428"/>
    </source>
</evidence>
<organism evidence="2 3">
    <name type="scientific">Pleomassaria siparia CBS 279.74</name>
    <dbReference type="NCBI Taxonomy" id="1314801"/>
    <lineage>
        <taxon>Eukaryota</taxon>
        <taxon>Fungi</taxon>
        <taxon>Dikarya</taxon>
        <taxon>Ascomycota</taxon>
        <taxon>Pezizomycotina</taxon>
        <taxon>Dothideomycetes</taxon>
        <taxon>Pleosporomycetidae</taxon>
        <taxon>Pleosporales</taxon>
        <taxon>Pleomassariaceae</taxon>
        <taxon>Pleomassaria</taxon>
    </lineage>
</organism>
<dbReference type="EMBL" id="MU005766">
    <property type="protein sequence ID" value="KAF2711985.1"/>
    <property type="molecule type" value="Genomic_DNA"/>
</dbReference>
<evidence type="ECO:0000256" key="1">
    <source>
        <dbReference type="SAM" id="SignalP"/>
    </source>
</evidence>
<evidence type="ECO:0000313" key="2">
    <source>
        <dbReference type="EMBL" id="KAF2711985.1"/>
    </source>
</evidence>
<gene>
    <name evidence="2" type="ORF">K504DRAFT_425762</name>
</gene>
<feature type="signal peptide" evidence="1">
    <location>
        <begin position="1"/>
        <end position="17"/>
    </location>
</feature>
<evidence type="ECO:0008006" key="4">
    <source>
        <dbReference type="Google" id="ProtNLM"/>
    </source>
</evidence>
<keyword evidence="1" id="KW-0732">Signal</keyword>
<dbReference type="OrthoDB" id="1733656at2759"/>
<keyword evidence="3" id="KW-1185">Reference proteome</keyword>
<sequence>MRFSSSLLLALPALALAQDQVPLFDKLKGYLNKAKDAVTSAVPAVPSPLEAAAAKVAESVQHELTEENWKDTLTLDPTASAPTTQDWLVFITGGNTTCYGFCGNATKAWEKSLPFLAARPSAPKFATLDCEAQPVLCNSWAVGPPSLYYFQIPKPLADQSAPAPTARYITLNRTTTTVETFKTLVLDKGYEETEPYEGLWHPFNGKLQEFNVAIPVGYAIWGFSKMPSWLPMILISFLSRSFMSRRTAAQAPAAPAPAAQ</sequence>